<evidence type="ECO:0000313" key="7">
    <source>
        <dbReference type="EMBL" id="BCX29751.1"/>
    </source>
</evidence>
<dbReference type="EMBL" id="AP024685">
    <property type="protein sequence ID" value="BCX29751.1"/>
    <property type="molecule type" value="Genomic_DNA"/>
</dbReference>
<dbReference type="GeneID" id="49610354"/>
<sequence>MERGIVKWFSNAKGYGFISYGDDEEVFVHFTAIQTDGYKSLNKDEPVLFEIKEGARGLQAANVQKIAE</sequence>
<dbReference type="EMBL" id="CP117683">
    <property type="protein sequence ID" value="WDC92143.1"/>
    <property type="molecule type" value="Genomic_DNA"/>
</dbReference>
<dbReference type="PROSITE" id="PS51857">
    <property type="entry name" value="CSD_2"/>
    <property type="match status" value="1"/>
</dbReference>
<dbReference type="InterPro" id="IPR050181">
    <property type="entry name" value="Cold_shock_domain"/>
</dbReference>
<dbReference type="AlphaFoldDB" id="A0A0B2XCA7"/>
<dbReference type="Proteomes" id="UP000199749">
    <property type="component" value="Chromosome"/>
</dbReference>
<evidence type="ECO:0000313" key="11">
    <source>
        <dbReference type="Proteomes" id="UP000825100"/>
    </source>
</evidence>
<dbReference type="Proteomes" id="UP000825100">
    <property type="component" value="Chromosome"/>
</dbReference>
<dbReference type="GO" id="GO:0003676">
    <property type="term" value="F:nucleic acid binding"/>
    <property type="evidence" value="ECO:0007669"/>
    <property type="project" value="InterPro"/>
</dbReference>
<evidence type="ECO:0000313" key="8">
    <source>
        <dbReference type="EMBL" id="WDC92143.1"/>
    </source>
</evidence>
<dbReference type="PROSITE" id="PS00352">
    <property type="entry name" value="CSD_1"/>
    <property type="match status" value="1"/>
</dbReference>
<evidence type="ECO:0000256" key="1">
    <source>
        <dbReference type="ARBA" id="ARBA00004496"/>
    </source>
</evidence>
<dbReference type="PRINTS" id="PR00050">
    <property type="entry name" value="COLDSHOCK"/>
</dbReference>
<dbReference type="EMBL" id="CP022474">
    <property type="protein sequence ID" value="ASN60158.1"/>
    <property type="molecule type" value="Genomic_DNA"/>
</dbReference>
<organism evidence="5 9">
    <name type="scientific">Latilactobacillus curvatus</name>
    <name type="common">Lactobacillus curvatus</name>
    <dbReference type="NCBI Taxonomy" id="28038"/>
    <lineage>
        <taxon>Bacteria</taxon>
        <taxon>Bacillati</taxon>
        <taxon>Bacillota</taxon>
        <taxon>Bacilli</taxon>
        <taxon>Lactobacillales</taxon>
        <taxon>Lactobacillaceae</taxon>
        <taxon>Latilactobacillus</taxon>
    </lineage>
</organism>
<dbReference type="Gene3D" id="2.40.50.140">
    <property type="entry name" value="Nucleic acid-binding proteins"/>
    <property type="match status" value="1"/>
</dbReference>
<evidence type="ECO:0000256" key="2">
    <source>
        <dbReference type="ARBA" id="ARBA00022490"/>
    </source>
</evidence>
<dbReference type="PIRSF" id="PIRSF002599">
    <property type="entry name" value="Cold_shock_A"/>
    <property type="match status" value="1"/>
</dbReference>
<dbReference type="InterPro" id="IPR019844">
    <property type="entry name" value="CSD_CS"/>
</dbReference>
<reference evidence="8" key="4">
    <citation type="submission" date="2023-02" db="EMBL/GenBank/DDBJ databases">
        <title>Complete genome sequence of Lactobacillus curvatus CACC879 isolated from Pig feces.</title>
        <authorList>
            <person name="Park S."/>
            <person name="Park M.A."/>
            <person name="Kim D.-H."/>
            <person name="Kim Y."/>
        </authorList>
    </citation>
    <scope>NUCLEOTIDE SEQUENCE</scope>
    <source>
        <strain evidence="8">CACC879</strain>
    </source>
</reference>
<keyword evidence="11" id="KW-1185">Reference proteome</keyword>
<dbReference type="InterPro" id="IPR011129">
    <property type="entry name" value="CSD"/>
</dbReference>
<dbReference type="SUPFAM" id="SSF50249">
    <property type="entry name" value="Nucleic acid-binding proteins"/>
    <property type="match status" value="1"/>
</dbReference>
<dbReference type="EMBL" id="CP031003">
    <property type="protein sequence ID" value="AXN35864.1"/>
    <property type="molecule type" value="Genomic_DNA"/>
</dbReference>
<name>A0A0B2XCA7_LATCU</name>
<dbReference type="GO" id="GO:0005737">
    <property type="term" value="C:cytoplasm"/>
    <property type="evidence" value="ECO:0007669"/>
    <property type="project" value="UniProtKB-SubCell"/>
</dbReference>
<comment type="subcellular location">
    <subcellularLocation>
        <location evidence="1 3">Cytoplasm</location>
    </subcellularLocation>
</comment>
<dbReference type="Proteomes" id="UP000257607">
    <property type="component" value="Chromosome"/>
</dbReference>
<reference evidence="6 10" key="2">
    <citation type="submission" date="2018-07" db="EMBL/GenBank/DDBJ databases">
        <title>Lactobacillus curvatus genome sequence.</title>
        <authorList>
            <person name="Prechtl R."/>
        </authorList>
    </citation>
    <scope>NUCLEOTIDE SEQUENCE [LARGE SCALE GENOMIC DNA]</scope>
    <source>
        <strain evidence="6 10">TMW 1.1928</strain>
    </source>
</reference>
<protein>
    <submittedName>
        <fullName evidence="6">Cold shock domain-containing protein</fullName>
    </submittedName>
    <submittedName>
        <fullName evidence="5">Cold-shock protein</fullName>
    </submittedName>
</protein>
<evidence type="ECO:0000313" key="5">
    <source>
        <dbReference type="EMBL" id="ASN60158.1"/>
    </source>
</evidence>
<dbReference type="InterPro" id="IPR012156">
    <property type="entry name" value="Cold_shock_CspA"/>
</dbReference>
<reference evidence="7 11" key="3">
    <citation type="submission" date="2021-05" db="EMBL/GenBank/DDBJ databases">
        <title>Complete Genome Sequence of Latilactobacillus sp. Strain WDN19, a High D-Aspartate-producing Lactic Acid Bacterium Isolated from a Japanese Pickle.</title>
        <authorList>
            <person name="Kajitani K."/>
            <person name="Takahashi S."/>
        </authorList>
    </citation>
    <scope>NUCLEOTIDE SEQUENCE [LARGE SCALE GENOMIC DNA]</scope>
    <source>
        <strain evidence="7 11">WDN19</strain>
    </source>
</reference>
<dbReference type="InterPro" id="IPR002059">
    <property type="entry name" value="CSP_DNA-bd"/>
</dbReference>
<proteinExistence type="predicted"/>
<dbReference type="STRING" id="28038.BCY75_07600"/>
<dbReference type="RefSeq" id="WP_004270420.1">
    <property type="nucleotide sequence ID" value="NZ_AP024685.1"/>
</dbReference>
<dbReference type="Pfam" id="PF00313">
    <property type="entry name" value="CSD"/>
    <property type="match status" value="1"/>
</dbReference>
<dbReference type="Gene3D" id="6.20.370.130">
    <property type="match status" value="1"/>
</dbReference>
<dbReference type="CDD" id="cd04458">
    <property type="entry name" value="CSP_CDS"/>
    <property type="match status" value="1"/>
</dbReference>
<reference evidence="5 9" key="1">
    <citation type="submission" date="2017-07" db="EMBL/GenBank/DDBJ databases">
        <title>Lactobacillus curvatus MRS6 whole genome.</title>
        <authorList>
            <person name="Jans C."/>
            <person name="Lagler S."/>
            <person name="Lacroix C."/>
            <person name="Meile L."/>
            <person name="Stevens M.J.A."/>
        </authorList>
    </citation>
    <scope>NUCLEOTIDE SEQUENCE [LARGE SCALE GENOMIC DNA]</scope>
    <source>
        <strain evidence="5 9">MRS6</strain>
    </source>
</reference>
<feature type="domain" description="CSD" evidence="4">
    <location>
        <begin position="1"/>
        <end position="65"/>
    </location>
</feature>
<dbReference type="Proteomes" id="UP001215533">
    <property type="component" value="Chromosome"/>
</dbReference>
<dbReference type="PANTHER" id="PTHR11544">
    <property type="entry name" value="COLD SHOCK DOMAIN CONTAINING PROTEINS"/>
    <property type="match status" value="1"/>
</dbReference>
<dbReference type="OrthoDB" id="9805039at2"/>
<evidence type="ECO:0000313" key="6">
    <source>
        <dbReference type="EMBL" id="AXN35864.1"/>
    </source>
</evidence>
<gene>
    <name evidence="5" type="ORF">CG419_05705</name>
    <name evidence="6" type="ORF">DT351_05630</name>
    <name evidence="7" type="ORF">LTWDN19_03180</name>
    <name evidence="8" type="ORF">PSR33_00960</name>
</gene>
<dbReference type="InterPro" id="IPR012340">
    <property type="entry name" value="NA-bd_OB-fold"/>
</dbReference>
<evidence type="ECO:0000313" key="10">
    <source>
        <dbReference type="Proteomes" id="UP000257607"/>
    </source>
</evidence>
<evidence type="ECO:0000313" key="9">
    <source>
        <dbReference type="Proteomes" id="UP000199749"/>
    </source>
</evidence>
<dbReference type="SMART" id="SM00357">
    <property type="entry name" value="CSP"/>
    <property type="match status" value="1"/>
</dbReference>
<dbReference type="KEGG" id="lcv:FBA2_04905"/>
<accession>A0A0B2XCA7</accession>
<evidence type="ECO:0000256" key="3">
    <source>
        <dbReference type="RuleBase" id="RU000408"/>
    </source>
</evidence>
<evidence type="ECO:0000259" key="4">
    <source>
        <dbReference type="PROSITE" id="PS51857"/>
    </source>
</evidence>
<keyword evidence="2" id="KW-0963">Cytoplasm</keyword>